<dbReference type="EMBL" id="CP021112">
    <property type="protein sequence ID" value="ARQ02988.1"/>
    <property type="molecule type" value="Genomic_DNA"/>
</dbReference>
<comment type="similarity">
    <text evidence="8 9">Belongs to the TonB-dependent receptor family.</text>
</comment>
<dbReference type="Gene3D" id="2.170.130.10">
    <property type="entry name" value="TonB-dependent receptor, plug domain"/>
    <property type="match status" value="1"/>
</dbReference>
<gene>
    <name evidence="12" type="ORF">CAK95_15285</name>
</gene>
<dbReference type="Proteomes" id="UP000194137">
    <property type="component" value="Chromosome"/>
</dbReference>
<evidence type="ECO:0000256" key="7">
    <source>
        <dbReference type="ARBA" id="ARBA00023237"/>
    </source>
</evidence>
<organism evidence="12 13">
    <name type="scientific">Pseudorhodoplanes sinuspersici</name>
    <dbReference type="NCBI Taxonomy" id="1235591"/>
    <lineage>
        <taxon>Bacteria</taxon>
        <taxon>Pseudomonadati</taxon>
        <taxon>Pseudomonadota</taxon>
        <taxon>Alphaproteobacteria</taxon>
        <taxon>Hyphomicrobiales</taxon>
        <taxon>Pseudorhodoplanes</taxon>
    </lineage>
</organism>
<dbReference type="PROSITE" id="PS52016">
    <property type="entry name" value="TONB_DEPENDENT_REC_3"/>
    <property type="match status" value="1"/>
</dbReference>
<dbReference type="PANTHER" id="PTHR30069">
    <property type="entry name" value="TONB-DEPENDENT OUTER MEMBRANE RECEPTOR"/>
    <property type="match status" value="1"/>
</dbReference>
<evidence type="ECO:0000256" key="6">
    <source>
        <dbReference type="ARBA" id="ARBA00023136"/>
    </source>
</evidence>
<dbReference type="InterPro" id="IPR037066">
    <property type="entry name" value="Plug_dom_sf"/>
</dbReference>
<keyword evidence="5 9" id="KW-0798">TonB box</keyword>
<keyword evidence="13" id="KW-1185">Reference proteome</keyword>
<feature type="domain" description="TonB-dependent receptor-like beta-barrel" evidence="10">
    <location>
        <begin position="243"/>
        <end position="705"/>
    </location>
</feature>
<evidence type="ECO:0000313" key="12">
    <source>
        <dbReference type="EMBL" id="ARQ02988.1"/>
    </source>
</evidence>
<keyword evidence="6 8" id="KW-0472">Membrane</keyword>
<evidence type="ECO:0000259" key="10">
    <source>
        <dbReference type="Pfam" id="PF00593"/>
    </source>
</evidence>
<dbReference type="InterPro" id="IPR039426">
    <property type="entry name" value="TonB-dep_rcpt-like"/>
</dbReference>
<comment type="subcellular location">
    <subcellularLocation>
        <location evidence="1 8">Cell outer membrane</location>
        <topology evidence="1 8">Multi-pass membrane protein</topology>
    </subcellularLocation>
</comment>
<dbReference type="Pfam" id="PF07715">
    <property type="entry name" value="Plug"/>
    <property type="match status" value="1"/>
</dbReference>
<dbReference type="OrthoDB" id="9760333at2"/>
<dbReference type="KEGG" id="psin:CAK95_15285"/>
<dbReference type="GO" id="GO:0044718">
    <property type="term" value="P:siderophore transmembrane transport"/>
    <property type="evidence" value="ECO:0007669"/>
    <property type="project" value="TreeGrafter"/>
</dbReference>
<name>A0A1W7A096_9HYPH</name>
<dbReference type="InterPro" id="IPR012910">
    <property type="entry name" value="Plug_dom"/>
</dbReference>
<dbReference type="STRING" id="1235591.CAK95_15285"/>
<keyword evidence="12" id="KW-0675">Receptor</keyword>
<dbReference type="SUPFAM" id="SSF56935">
    <property type="entry name" value="Porins"/>
    <property type="match status" value="1"/>
</dbReference>
<evidence type="ECO:0000256" key="9">
    <source>
        <dbReference type="RuleBase" id="RU003357"/>
    </source>
</evidence>
<reference evidence="12 13" key="1">
    <citation type="submission" date="2017-05" db="EMBL/GenBank/DDBJ databases">
        <title>Full genome sequence of Pseudorhodoplanes sinuspersici.</title>
        <authorList>
            <person name="Dastgheib S.M.M."/>
            <person name="Shavandi M."/>
            <person name="Tirandaz H."/>
        </authorList>
    </citation>
    <scope>NUCLEOTIDE SEQUENCE [LARGE SCALE GENOMIC DNA]</scope>
    <source>
        <strain evidence="12 13">RIPI110</strain>
    </source>
</reference>
<keyword evidence="2 8" id="KW-0813">Transport</keyword>
<keyword evidence="4 8" id="KW-0812">Transmembrane</keyword>
<proteinExistence type="inferred from homology"/>
<dbReference type="GO" id="GO:0015344">
    <property type="term" value="F:siderophore uptake transmembrane transporter activity"/>
    <property type="evidence" value="ECO:0007669"/>
    <property type="project" value="TreeGrafter"/>
</dbReference>
<evidence type="ECO:0000256" key="3">
    <source>
        <dbReference type="ARBA" id="ARBA00022452"/>
    </source>
</evidence>
<dbReference type="Pfam" id="PF00593">
    <property type="entry name" value="TonB_dep_Rec_b-barrel"/>
    <property type="match status" value="1"/>
</dbReference>
<evidence type="ECO:0000256" key="4">
    <source>
        <dbReference type="ARBA" id="ARBA00022692"/>
    </source>
</evidence>
<evidence type="ECO:0000256" key="5">
    <source>
        <dbReference type="ARBA" id="ARBA00023077"/>
    </source>
</evidence>
<dbReference type="AlphaFoldDB" id="A0A1W7A096"/>
<dbReference type="InterPro" id="IPR036942">
    <property type="entry name" value="Beta-barrel_TonB_sf"/>
</dbReference>
<evidence type="ECO:0000256" key="2">
    <source>
        <dbReference type="ARBA" id="ARBA00022448"/>
    </source>
</evidence>
<sequence>MAACIVGSPAFAQQTQSQQNQLSSSPIALDDIVVTAARADRKVADTPATVYVVDRATIEKQLEFENSASALLGKTVPGYSVSNETISGASESFRGRDLLVMLDGVPLNTPLRDVSRILSLIDLNAVERVEVVAGASSLYGAGATGGTANFITRRSTDGGPRLTTNTSVRAFTANIGSSLRPEASASLTGKAPNGWDYVMIGTGRFANKTYDGAGRELPSDQFLGQGGGDRYSNANFLGKFGYDLADGKRFEIQGAYFYLNQQPAYMTTYGPPYSQPNFAAPYTGQDIGENTVSLSTRYTDANFALGNLSLLGFYNSIEKSFPFSTLDPRFNSVVYYSGNIANPTAPYNQTVLNARRSGINLTIDTPLDPFIRGAKFTWGADFVDDSTSQQLSNGEDVFNPMSQRSYAGFGQLQIPLGERVTLRGGMRYEHFDLKVDDFVRPLAFLQIGNLFAVMPKLPVEGGNFGYGAPTFNFGATYKITPDIELYGNFSQGYALPDIGAYTRRAGLNFASTAQALPYTCGINNPVVCTTNRSISYAQLGLEPQIVESQEIGIRWGGPVFRGNIVGFVSRSDKGVNFDPATNTIAQQKEKISGVEGTAEVTVNPNLAVGTVLAYREGRVDTNNDGILDSYLQNNRISTPFHGTIYSDIRFDNGAVLRLEGLGFSGRDRKVNLAGNHYKLESGQTMNVSLSVPLWGGTAYVGVQNLFDEVYQNPTATATRQYAPDVTNPVYAFGRTVSVGFRKTW</sequence>
<dbReference type="InterPro" id="IPR000531">
    <property type="entry name" value="Beta-barrel_TonB"/>
</dbReference>
<feature type="domain" description="TonB-dependent receptor plug" evidence="11">
    <location>
        <begin position="43"/>
        <end position="147"/>
    </location>
</feature>
<evidence type="ECO:0000256" key="8">
    <source>
        <dbReference type="PROSITE-ProRule" id="PRU01360"/>
    </source>
</evidence>
<evidence type="ECO:0000259" key="11">
    <source>
        <dbReference type="Pfam" id="PF07715"/>
    </source>
</evidence>
<keyword evidence="3 8" id="KW-1134">Transmembrane beta strand</keyword>
<evidence type="ECO:0000256" key="1">
    <source>
        <dbReference type="ARBA" id="ARBA00004571"/>
    </source>
</evidence>
<dbReference type="Gene3D" id="2.40.170.20">
    <property type="entry name" value="TonB-dependent receptor, beta-barrel domain"/>
    <property type="match status" value="1"/>
</dbReference>
<accession>A0A1W7A096</accession>
<keyword evidence="7 8" id="KW-0998">Cell outer membrane</keyword>
<dbReference type="PANTHER" id="PTHR30069:SF42">
    <property type="entry name" value="FERRIC AEROBACTIN RECEPTOR"/>
    <property type="match status" value="1"/>
</dbReference>
<evidence type="ECO:0000313" key="13">
    <source>
        <dbReference type="Proteomes" id="UP000194137"/>
    </source>
</evidence>
<protein>
    <submittedName>
        <fullName evidence="12">TonB-dependent receptor</fullName>
    </submittedName>
</protein>
<dbReference type="GO" id="GO:0009279">
    <property type="term" value="C:cell outer membrane"/>
    <property type="evidence" value="ECO:0007669"/>
    <property type="project" value="UniProtKB-SubCell"/>
</dbReference>